<evidence type="ECO:0000313" key="2">
    <source>
        <dbReference type="EMBL" id="QPC82099.1"/>
    </source>
</evidence>
<evidence type="ECO:0000259" key="1">
    <source>
        <dbReference type="Pfam" id="PF03444"/>
    </source>
</evidence>
<accession>A0A7S8E845</accession>
<dbReference type="GO" id="GO:0003677">
    <property type="term" value="F:DNA binding"/>
    <property type="evidence" value="ECO:0007669"/>
    <property type="project" value="InterPro"/>
</dbReference>
<dbReference type="InterPro" id="IPR036388">
    <property type="entry name" value="WH-like_DNA-bd_sf"/>
</dbReference>
<dbReference type="AlphaFoldDB" id="A0A7S8E845"/>
<dbReference type="Proteomes" id="UP000594468">
    <property type="component" value="Chromosome"/>
</dbReference>
<dbReference type="Gene3D" id="1.10.10.10">
    <property type="entry name" value="Winged helix-like DNA-binding domain superfamily/Winged helix DNA-binding domain"/>
    <property type="match status" value="1"/>
</dbReference>
<dbReference type="Pfam" id="PF03444">
    <property type="entry name" value="WHD_HrcA"/>
    <property type="match status" value="1"/>
</dbReference>
<dbReference type="PROSITE" id="PS51197">
    <property type="entry name" value="HTH_RRF2_2"/>
    <property type="match status" value="1"/>
</dbReference>
<dbReference type="InterPro" id="IPR000944">
    <property type="entry name" value="Tscrpt_reg_Rrf2"/>
</dbReference>
<proteinExistence type="predicted"/>
<dbReference type="SUPFAM" id="SSF46785">
    <property type="entry name" value="Winged helix' DNA-binding domain"/>
    <property type="match status" value="1"/>
</dbReference>
<sequence>MSPFAELLISQIVEIQHRTGRPARSSTLSNHLNMAPRTIRWHLHNLENAGLLARPAGPKSGYAIARVH</sequence>
<reference evidence="2 3" key="1">
    <citation type="submission" date="2020-02" db="EMBL/GenBank/DDBJ databases">
        <authorList>
            <person name="Zheng R.K."/>
            <person name="Sun C.M."/>
        </authorList>
    </citation>
    <scope>NUCLEOTIDE SEQUENCE [LARGE SCALE GENOMIC DNA]</scope>
    <source>
        <strain evidence="3">rifampicinis</strain>
    </source>
</reference>
<dbReference type="InterPro" id="IPR005104">
    <property type="entry name" value="WHTH_HrcA_DNA-bd"/>
</dbReference>
<organism evidence="2 3">
    <name type="scientific">Phototrophicus methaneseepsis</name>
    <dbReference type="NCBI Taxonomy" id="2710758"/>
    <lineage>
        <taxon>Bacteria</taxon>
        <taxon>Bacillati</taxon>
        <taxon>Chloroflexota</taxon>
        <taxon>Candidatus Thermofontia</taxon>
        <taxon>Phototrophicales</taxon>
        <taxon>Phototrophicaceae</taxon>
        <taxon>Phototrophicus</taxon>
    </lineage>
</organism>
<name>A0A7S8E845_9CHLR</name>
<evidence type="ECO:0000313" key="3">
    <source>
        <dbReference type="Proteomes" id="UP000594468"/>
    </source>
</evidence>
<keyword evidence="3" id="KW-1185">Reference proteome</keyword>
<dbReference type="EMBL" id="CP062983">
    <property type="protein sequence ID" value="QPC82099.1"/>
    <property type="molecule type" value="Genomic_DNA"/>
</dbReference>
<dbReference type="KEGG" id="pmet:G4Y79_20815"/>
<protein>
    <submittedName>
        <fullName evidence="2">Rrf2 family transcriptional regulator</fullName>
    </submittedName>
</protein>
<dbReference type="InterPro" id="IPR036390">
    <property type="entry name" value="WH_DNA-bd_sf"/>
</dbReference>
<gene>
    <name evidence="2" type="ORF">G4Y79_20815</name>
</gene>
<feature type="domain" description="Winged helix-turn-helix transcription repressor HrcA DNA-binding" evidence="1">
    <location>
        <begin position="8"/>
        <end position="63"/>
    </location>
</feature>
<dbReference type="RefSeq" id="WP_195170168.1">
    <property type="nucleotide sequence ID" value="NZ_CP062983.1"/>
</dbReference>
<dbReference type="GO" id="GO:0006355">
    <property type="term" value="P:regulation of DNA-templated transcription"/>
    <property type="evidence" value="ECO:0007669"/>
    <property type="project" value="InterPro"/>
</dbReference>